<name>A0A0V1HFU8_9BILA</name>
<dbReference type="EMBL" id="JYDP01000076">
    <property type="protein sequence ID" value="KRZ09200.1"/>
    <property type="molecule type" value="Genomic_DNA"/>
</dbReference>
<keyword evidence="2" id="KW-1185">Reference proteome</keyword>
<reference evidence="1 2" key="1">
    <citation type="submission" date="2015-01" db="EMBL/GenBank/DDBJ databases">
        <title>Evolution of Trichinella species and genotypes.</title>
        <authorList>
            <person name="Korhonen P.K."/>
            <person name="Edoardo P."/>
            <person name="Giuseppe L.R."/>
            <person name="Gasser R.B."/>
        </authorList>
    </citation>
    <scope>NUCLEOTIDE SEQUENCE [LARGE SCALE GENOMIC DNA]</scope>
    <source>
        <strain evidence="1">ISS1029</strain>
    </source>
</reference>
<gene>
    <name evidence="1" type="ORF">T11_13232</name>
</gene>
<accession>A0A0V1HFU8</accession>
<sequence>MINCETLTPIKCTVTGVALNEIFLLNCKAYLKKYTIYTLKIKDITNLDVPPQRNISQYHVQHSTLIALYILKDIVKIIFSQANVPVHLAKQACASIPPPTKKADSYGKLTESNLVSLASLHPTCTKKSYIILKYG</sequence>
<organism evidence="1 2">
    <name type="scientific">Trichinella zimbabwensis</name>
    <dbReference type="NCBI Taxonomy" id="268475"/>
    <lineage>
        <taxon>Eukaryota</taxon>
        <taxon>Metazoa</taxon>
        <taxon>Ecdysozoa</taxon>
        <taxon>Nematoda</taxon>
        <taxon>Enoplea</taxon>
        <taxon>Dorylaimia</taxon>
        <taxon>Trichinellida</taxon>
        <taxon>Trichinellidae</taxon>
        <taxon>Trichinella</taxon>
    </lineage>
</organism>
<proteinExistence type="predicted"/>
<evidence type="ECO:0000313" key="1">
    <source>
        <dbReference type="EMBL" id="KRZ09200.1"/>
    </source>
</evidence>
<dbReference type="Proteomes" id="UP000055024">
    <property type="component" value="Unassembled WGS sequence"/>
</dbReference>
<evidence type="ECO:0000313" key="2">
    <source>
        <dbReference type="Proteomes" id="UP000055024"/>
    </source>
</evidence>
<dbReference type="AlphaFoldDB" id="A0A0V1HFU8"/>
<protein>
    <submittedName>
        <fullName evidence="1">Uncharacterized protein</fullName>
    </submittedName>
</protein>
<comment type="caution">
    <text evidence="1">The sequence shown here is derived from an EMBL/GenBank/DDBJ whole genome shotgun (WGS) entry which is preliminary data.</text>
</comment>